<dbReference type="OrthoDB" id="8097803at2"/>
<dbReference type="Gene3D" id="3.90.550.10">
    <property type="entry name" value="Spore Coat Polysaccharide Biosynthesis Protein SpsA, Chain A"/>
    <property type="match status" value="1"/>
</dbReference>
<reference evidence="2 3" key="1">
    <citation type="submission" date="2016-11" db="EMBL/GenBank/DDBJ databases">
        <authorList>
            <person name="Jaros S."/>
            <person name="Januszkiewicz K."/>
            <person name="Wedrychowicz H."/>
        </authorList>
    </citation>
    <scope>NUCLEOTIDE SEQUENCE [LARGE SCALE GENOMIC DNA]</scope>
    <source>
        <strain evidence="2 3">DSM 17137</strain>
    </source>
</reference>
<accession>A0A1M4V5C4</accession>
<evidence type="ECO:0000313" key="2">
    <source>
        <dbReference type="EMBL" id="SHE64191.1"/>
    </source>
</evidence>
<dbReference type="Proteomes" id="UP000184533">
    <property type="component" value="Unassembled WGS sequence"/>
</dbReference>
<dbReference type="PANTHER" id="PTHR22916">
    <property type="entry name" value="GLYCOSYLTRANSFERASE"/>
    <property type="match status" value="1"/>
</dbReference>
<sequence length="318" mass="34354">MMVQHPVPRIDVALATYNGAPYLGDLLQSLERQSHGNMAVILSDDGSSDNTLAIAASFDASLHIQSVGDTEHHGLVSNFETAMCGGSAGYVALCDQDDVWHPHKLTRLLAKMRDLEAECGPTLPLAVFCDLRIVDAGLAVLDRSFFRSTLKTSTASRFEHYLLGNHVPGCALLVNRPLIDLALPFPDVPVHDWWLMLVASLFGRIGYVDAALIDYRQHGGNAVGLGAVSGDGGALGVPIALITARRRRWDQRALAIRTNLVALQRRFGTRLPADRAAVIDHVLRVGGAGNTMLLRRSGERLWDRIGIGMSLGGLANRG</sequence>
<organism evidence="2 3">
    <name type="scientific">Devosia limi DSM 17137</name>
    <dbReference type="NCBI Taxonomy" id="1121477"/>
    <lineage>
        <taxon>Bacteria</taxon>
        <taxon>Pseudomonadati</taxon>
        <taxon>Pseudomonadota</taxon>
        <taxon>Alphaproteobacteria</taxon>
        <taxon>Hyphomicrobiales</taxon>
        <taxon>Devosiaceae</taxon>
        <taxon>Devosia</taxon>
    </lineage>
</organism>
<dbReference type="RefSeq" id="WP_082093920.1">
    <property type="nucleotide sequence ID" value="NZ_FQVC01000002.1"/>
</dbReference>
<gene>
    <name evidence="2" type="ORF">SAMN02745223_00763</name>
</gene>
<dbReference type="Pfam" id="PF00535">
    <property type="entry name" value="Glycos_transf_2"/>
    <property type="match status" value="1"/>
</dbReference>
<proteinExistence type="predicted"/>
<evidence type="ECO:0000259" key="1">
    <source>
        <dbReference type="Pfam" id="PF00535"/>
    </source>
</evidence>
<dbReference type="PANTHER" id="PTHR22916:SF3">
    <property type="entry name" value="UDP-GLCNAC:BETAGAL BETA-1,3-N-ACETYLGLUCOSAMINYLTRANSFERASE-LIKE PROTEIN 1"/>
    <property type="match status" value="1"/>
</dbReference>
<dbReference type="CDD" id="cd04196">
    <property type="entry name" value="GT_2_like_d"/>
    <property type="match status" value="1"/>
</dbReference>
<evidence type="ECO:0000313" key="3">
    <source>
        <dbReference type="Proteomes" id="UP000184533"/>
    </source>
</evidence>
<dbReference type="GO" id="GO:0016758">
    <property type="term" value="F:hexosyltransferase activity"/>
    <property type="evidence" value="ECO:0007669"/>
    <property type="project" value="UniProtKB-ARBA"/>
</dbReference>
<dbReference type="AlphaFoldDB" id="A0A1M4V5C4"/>
<dbReference type="InterPro" id="IPR001173">
    <property type="entry name" value="Glyco_trans_2-like"/>
</dbReference>
<feature type="domain" description="Glycosyltransferase 2-like" evidence="1">
    <location>
        <begin position="12"/>
        <end position="117"/>
    </location>
</feature>
<keyword evidence="2" id="KW-0808">Transferase</keyword>
<dbReference type="EMBL" id="FQVC01000002">
    <property type="protein sequence ID" value="SHE64191.1"/>
    <property type="molecule type" value="Genomic_DNA"/>
</dbReference>
<dbReference type="SUPFAM" id="SSF53448">
    <property type="entry name" value="Nucleotide-diphospho-sugar transferases"/>
    <property type="match status" value="1"/>
</dbReference>
<name>A0A1M4V5C4_9HYPH</name>
<dbReference type="InterPro" id="IPR029044">
    <property type="entry name" value="Nucleotide-diphossugar_trans"/>
</dbReference>
<protein>
    <submittedName>
        <fullName evidence="2">Glycosyl transferase family 2</fullName>
    </submittedName>
</protein>